<accession>A0ABQ3TYJ4</accession>
<dbReference type="Proteomes" id="UP001054854">
    <property type="component" value="Unassembled WGS sequence"/>
</dbReference>
<name>A0ABQ3TYJ4_STRHY</name>
<keyword evidence="3" id="KW-1185">Reference proteome</keyword>
<dbReference type="EMBL" id="BNEK01000003">
    <property type="protein sequence ID" value="GHJ28056.1"/>
    <property type="molecule type" value="Genomic_DNA"/>
</dbReference>
<proteinExistence type="predicted"/>
<organism evidence="2 3">
    <name type="scientific">Streptomyces hygroscopicus</name>
    <dbReference type="NCBI Taxonomy" id="1912"/>
    <lineage>
        <taxon>Bacteria</taxon>
        <taxon>Bacillati</taxon>
        <taxon>Actinomycetota</taxon>
        <taxon>Actinomycetes</taxon>
        <taxon>Kitasatosporales</taxon>
        <taxon>Streptomycetaceae</taxon>
        <taxon>Streptomyces</taxon>
        <taxon>Streptomyces violaceusniger group</taxon>
    </lineage>
</organism>
<protein>
    <submittedName>
        <fullName evidence="2">Uncharacterized protein</fullName>
    </submittedName>
</protein>
<evidence type="ECO:0000256" key="1">
    <source>
        <dbReference type="SAM" id="MobiDB-lite"/>
    </source>
</evidence>
<feature type="compositionally biased region" description="Low complexity" evidence="1">
    <location>
        <begin position="25"/>
        <end position="34"/>
    </location>
</feature>
<sequence length="59" mass="6368">MGLCGCRWRAAGPLTGETDRRRSAAGRGRAPPAVNRRLRATGRGLEIYAANKSSTGRRQ</sequence>
<feature type="region of interest" description="Disordered" evidence="1">
    <location>
        <begin position="13"/>
        <end position="34"/>
    </location>
</feature>
<evidence type="ECO:0000313" key="3">
    <source>
        <dbReference type="Proteomes" id="UP001054854"/>
    </source>
</evidence>
<comment type="caution">
    <text evidence="2">The sequence shown here is derived from an EMBL/GenBank/DDBJ whole genome shotgun (WGS) entry which is preliminary data.</text>
</comment>
<evidence type="ECO:0000313" key="2">
    <source>
        <dbReference type="EMBL" id="GHJ28056.1"/>
    </source>
</evidence>
<gene>
    <name evidence="2" type="ORF">TPA0910_24890</name>
</gene>
<reference evidence="2" key="1">
    <citation type="submission" date="2024-05" db="EMBL/GenBank/DDBJ databases">
        <title>Whole genome shotgun sequence of Streptomyces hygroscopicus NBRC 113678.</title>
        <authorList>
            <person name="Komaki H."/>
            <person name="Tamura T."/>
        </authorList>
    </citation>
    <scope>NUCLEOTIDE SEQUENCE</scope>
    <source>
        <strain evidence="2">N11-34</strain>
    </source>
</reference>